<name>A0A564Z1T9_HYMDI</name>
<evidence type="ECO:0000313" key="1">
    <source>
        <dbReference type="EMBL" id="VUZ53491.1"/>
    </source>
</evidence>
<dbReference type="AlphaFoldDB" id="A0A564Z1T9"/>
<keyword evidence="2" id="KW-1185">Reference proteome</keyword>
<feature type="non-terminal residue" evidence="1">
    <location>
        <position position="1"/>
    </location>
</feature>
<reference evidence="1 2" key="1">
    <citation type="submission" date="2019-07" db="EMBL/GenBank/DDBJ databases">
        <authorList>
            <person name="Jastrzebski P J."/>
            <person name="Paukszto L."/>
            <person name="Jastrzebski P J."/>
        </authorList>
    </citation>
    <scope>NUCLEOTIDE SEQUENCE [LARGE SCALE GENOMIC DNA]</scope>
    <source>
        <strain evidence="1 2">WMS-il1</strain>
    </source>
</reference>
<dbReference type="EMBL" id="CABIJS010000555">
    <property type="protein sequence ID" value="VUZ53491.1"/>
    <property type="molecule type" value="Genomic_DNA"/>
</dbReference>
<gene>
    <name evidence="1" type="ORF">WMSIL1_LOCUS11540</name>
</gene>
<protein>
    <submittedName>
        <fullName evidence="1">Uncharacterized protein</fullName>
    </submittedName>
</protein>
<dbReference type="Proteomes" id="UP000321570">
    <property type="component" value="Unassembled WGS sequence"/>
</dbReference>
<proteinExistence type="predicted"/>
<sequence length="107" mass="11486">NVAKAVGILSKYGVELDSPDSTVSCLLLRASPPWINQPSARNLCPEITRSEVLSDALSVARLLTSSNATSKSPNTSVALAHVRVALHQALTLPLNAERYSIDIHQRV</sequence>
<organism evidence="1 2">
    <name type="scientific">Hymenolepis diminuta</name>
    <name type="common">Rat tapeworm</name>
    <dbReference type="NCBI Taxonomy" id="6216"/>
    <lineage>
        <taxon>Eukaryota</taxon>
        <taxon>Metazoa</taxon>
        <taxon>Spiralia</taxon>
        <taxon>Lophotrochozoa</taxon>
        <taxon>Platyhelminthes</taxon>
        <taxon>Cestoda</taxon>
        <taxon>Eucestoda</taxon>
        <taxon>Cyclophyllidea</taxon>
        <taxon>Hymenolepididae</taxon>
        <taxon>Hymenolepis</taxon>
    </lineage>
</organism>
<evidence type="ECO:0000313" key="2">
    <source>
        <dbReference type="Proteomes" id="UP000321570"/>
    </source>
</evidence>
<feature type="non-terminal residue" evidence="1">
    <location>
        <position position="107"/>
    </location>
</feature>
<accession>A0A564Z1T9</accession>